<evidence type="ECO:0000313" key="1">
    <source>
        <dbReference type="EMBL" id="UQT00376.1"/>
    </source>
</evidence>
<accession>A0A9E7DUC1</accession>
<gene>
    <name evidence="1" type="ORF">FGBNBECL_00018</name>
</gene>
<name>A0A9E7DUC1_9CAUD</name>
<reference evidence="1" key="1">
    <citation type="submission" date="2022-03" db="EMBL/GenBank/DDBJ databases">
        <title>Phage cocktails constrain the growth of Enterococcus.</title>
        <authorList>
            <person name="Wandro S."/>
        </authorList>
    </citation>
    <scope>NUCLEOTIDE SEQUENCE</scope>
</reference>
<dbReference type="Proteomes" id="UP001057444">
    <property type="component" value="Segment"/>
</dbReference>
<protein>
    <submittedName>
        <fullName evidence="1">Uncharacterized protein</fullName>
    </submittedName>
</protein>
<proteinExistence type="predicted"/>
<keyword evidence="2" id="KW-1185">Reference proteome</keyword>
<evidence type="ECO:0000313" key="2">
    <source>
        <dbReference type="Proteomes" id="UP001057444"/>
    </source>
</evidence>
<dbReference type="EMBL" id="ON113169">
    <property type="protein sequence ID" value="UQT00376.1"/>
    <property type="molecule type" value="Genomic_DNA"/>
</dbReference>
<organism evidence="1 2">
    <name type="scientific">Enterococcus phage vB_OCPT_Bob</name>
    <dbReference type="NCBI Taxonomy" id="2922318"/>
    <lineage>
        <taxon>Viruses</taxon>
        <taxon>Duplodnaviria</taxon>
        <taxon>Heunggongvirae</taxon>
        <taxon>Uroviricota</taxon>
        <taxon>Caudoviricetes</taxon>
        <taxon>Herelleviridae</taxon>
        <taxon>Brockvirinae</taxon>
        <taxon>Kochikohdavirus</taxon>
        <taxon>Kochikohdavirus bob</taxon>
    </lineage>
</organism>
<sequence length="81" mass="9054">MTNQALEAVKHIMDSSHLPVVKIEAEVIEVEGFGNESNTYSVRAVGVSQRGKKYGVSYTDFPLTEQGKKRAEKLAEELNNW</sequence>